<comment type="subcellular location">
    <subcellularLocation>
        <location evidence="1">Membrane</location>
        <topology evidence="1">Multi-pass membrane protein</topology>
    </subcellularLocation>
</comment>
<feature type="transmembrane region" description="Helical" evidence="12">
    <location>
        <begin position="67"/>
        <end position="86"/>
    </location>
</feature>
<dbReference type="GO" id="GO:0005886">
    <property type="term" value="C:plasma membrane"/>
    <property type="evidence" value="ECO:0007669"/>
    <property type="project" value="TreeGrafter"/>
</dbReference>
<evidence type="ECO:0000256" key="4">
    <source>
        <dbReference type="ARBA" id="ARBA00022692"/>
    </source>
</evidence>
<evidence type="ECO:0000313" key="13">
    <source>
        <dbReference type="EMBL" id="KAK1763930.1"/>
    </source>
</evidence>
<gene>
    <name evidence="13" type="ORF">QBC33DRAFT_548354</name>
</gene>
<evidence type="ECO:0000256" key="10">
    <source>
        <dbReference type="RuleBase" id="RU000477"/>
    </source>
</evidence>
<evidence type="ECO:0000256" key="9">
    <source>
        <dbReference type="ARBA" id="ARBA00049405"/>
    </source>
</evidence>
<dbReference type="CDD" id="cd00333">
    <property type="entry name" value="MIP"/>
    <property type="match status" value="1"/>
</dbReference>
<dbReference type="AlphaFoldDB" id="A0AAJ0BTD1"/>
<comment type="caution">
    <text evidence="13">The sequence shown here is derived from an EMBL/GenBank/DDBJ whole genome shotgun (WGS) entry which is preliminary data.</text>
</comment>
<keyword evidence="5" id="KW-0677">Repeat</keyword>
<name>A0AAJ0BTD1_9PEZI</name>
<dbReference type="Gene3D" id="1.20.1080.10">
    <property type="entry name" value="Glycerol uptake facilitator protein"/>
    <property type="match status" value="1"/>
</dbReference>
<keyword evidence="3 10" id="KW-0813">Transport</keyword>
<feature type="region of interest" description="Disordered" evidence="11">
    <location>
        <begin position="1"/>
        <end position="31"/>
    </location>
</feature>
<dbReference type="PROSITE" id="PS00221">
    <property type="entry name" value="MIP"/>
    <property type="match status" value="1"/>
</dbReference>
<keyword evidence="14" id="KW-1185">Reference proteome</keyword>
<keyword evidence="6 12" id="KW-1133">Transmembrane helix</keyword>
<feature type="transmembrane region" description="Helical" evidence="12">
    <location>
        <begin position="225"/>
        <end position="249"/>
    </location>
</feature>
<feature type="transmembrane region" description="Helical" evidence="12">
    <location>
        <begin position="199"/>
        <end position="218"/>
    </location>
</feature>
<keyword evidence="4 10" id="KW-0812">Transmembrane</keyword>
<feature type="transmembrane region" description="Helical" evidence="12">
    <location>
        <begin position="98"/>
        <end position="117"/>
    </location>
</feature>
<reference evidence="13" key="1">
    <citation type="submission" date="2023-06" db="EMBL/GenBank/DDBJ databases">
        <title>Genome-scale phylogeny and comparative genomics of the fungal order Sordariales.</title>
        <authorList>
            <consortium name="Lawrence Berkeley National Laboratory"/>
            <person name="Hensen N."/>
            <person name="Bonometti L."/>
            <person name="Westerberg I."/>
            <person name="Brannstrom I.O."/>
            <person name="Guillou S."/>
            <person name="Cros-Aarteil S."/>
            <person name="Calhoun S."/>
            <person name="Haridas S."/>
            <person name="Kuo A."/>
            <person name="Mondo S."/>
            <person name="Pangilinan J."/>
            <person name="Riley R."/>
            <person name="Labutti K."/>
            <person name="Andreopoulos B."/>
            <person name="Lipzen A."/>
            <person name="Chen C."/>
            <person name="Yanf M."/>
            <person name="Daum C."/>
            <person name="Ng V."/>
            <person name="Clum A."/>
            <person name="Steindorff A."/>
            <person name="Ohm R."/>
            <person name="Martin F."/>
            <person name="Silar P."/>
            <person name="Natvig D."/>
            <person name="Lalanne C."/>
            <person name="Gautier V."/>
            <person name="Ament-Velasquez S.L."/>
            <person name="Kruys A."/>
            <person name="Hutchinson M.I."/>
            <person name="Powell A.J."/>
            <person name="Barry K."/>
            <person name="Miller A.N."/>
            <person name="Grigoriev I.V."/>
            <person name="Debuchy R."/>
            <person name="Gladieux P."/>
            <person name="Thoren M.H."/>
            <person name="Johannesson H."/>
        </authorList>
    </citation>
    <scope>NUCLEOTIDE SEQUENCE</scope>
    <source>
        <strain evidence="13">8032-3</strain>
    </source>
</reference>
<dbReference type="InterPro" id="IPR000425">
    <property type="entry name" value="MIP"/>
</dbReference>
<organism evidence="13 14">
    <name type="scientific">Phialemonium atrogriseum</name>
    <dbReference type="NCBI Taxonomy" id="1093897"/>
    <lineage>
        <taxon>Eukaryota</taxon>
        <taxon>Fungi</taxon>
        <taxon>Dikarya</taxon>
        <taxon>Ascomycota</taxon>
        <taxon>Pezizomycotina</taxon>
        <taxon>Sordariomycetes</taxon>
        <taxon>Sordariomycetidae</taxon>
        <taxon>Cephalothecales</taxon>
        <taxon>Cephalothecaceae</taxon>
        <taxon>Phialemonium</taxon>
    </lineage>
</organism>
<keyword evidence="7 12" id="KW-0472">Membrane</keyword>
<dbReference type="Proteomes" id="UP001244011">
    <property type="component" value="Unassembled WGS sequence"/>
</dbReference>
<evidence type="ECO:0000256" key="1">
    <source>
        <dbReference type="ARBA" id="ARBA00004141"/>
    </source>
</evidence>
<dbReference type="PANTHER" id="PTHR43829">
    <property type="entry name" value="AQUAPORIN OR AQUAGLYCEROPORIN RELATED"/>
    <property type="match status" value="1"/>
</dbReference>
<evidence type="ECO:0000256" key="5">
    <source>
        <dbReference type="ARBA" id="ARBA00022737"/>
    </source>
</evidence>
<proteinExistence type="inferred from homology"/>
<evidence type="ECO:0000256" key="6">
    <source>
        <dbReference type="ARBA" id="ARBA00022989"/>
    </source>
</evidence>
<evidence type="ECO:0000256" key="7">
    <source>
        <dbReference type="ARBA" id="ARBA00023136"/>
    </source>
</evidence>
<evidence type="ECO:0000256" key="3">
    <source>
        <dbReference type="ARBA" id="ARBA00022448"/>
    </source>
</evidence>
<dbReference type="GO" id="GO:0015250">
    <property type="term" value="F:water channel activity"/>
    <property type="evidence" value="ECO:0007669"/>
    <property type="project" value="TreeGrafter"/>
</dbReference>
<sequence>MSISHPQDSISVSESSVDKSTPTYNSKMGESEAHQEYASDTLVLAPPEEQLAWSKVRSCCQDAFSEFFGTFILILFGDGVVAQVVLSKNTKGDYQSISWGWGLGVMLGVYCAGKSGGHINPAVTLANCVYRRHPWRKFPIYAVAQVLGAMAGAAVVYGNYKSAIDMFEGGPGIRTVSGDTATAGIFCTYPAEFMTRTGMFFSEFIASTILQFVIFALLDNGAGQLMPLALFFLIFGLGACFGWETGYAINLARDFGPRLVSYMLGYGTGVWSAGGYYFWIPMVAPFLGCLFGGFLYDVFLFTGESPINTPMLGLKRFLQPRRSVWSNTYKRPLDSKV</sequence>
<comment type="catalytic activity">
    <reaction evidence="9">
        <text>glycerol(in) = glycerol(out)</text>
        <dbReference type="Rhea" id="RHEA:29675"/>
        <dbReference type="ChEBI" id="CHEBI:17754"/>
    </reaction>
</comment>
<evidence type="ECO:0000256" key="11">
    <source>
        <dbReference type="SAM" id="MobiDB-lite"/>
    </source>
</evidence>
<dbReference type="PRINTS" id="PR00783">
    <property type="entry name" value="MINTRINSICP"/>
</dbReference>
<protein>
    <submittedName>
        <fullName evidence="13">Aquaporin-like protein</fullName>
    </submittedName>
</protein>
<dbReference type="FunFam" id="1.20.1080.10:FF:000027">
    <property type="entry name" value="MIP aquaporin"/>
    <property type="match status" value="1"/>
</dbReference>
<comment type="catalytic activity">
    <reaction evidence="8">
        <text>H2O(in) = H2O(out)</text>
        <dbReference type="Rhea" id="RHEA:29667"/>
        <dbReference type="ChEBI" id="CHEBI:15377"/>
    </reaction>
</comment>
<dbReference type="InterPro" id="IPR050363">
    <property type="entry name" value="MIP/Aquaporin"/>
</dbReference>
<dbReference type="EMBL" id="MU839023">
    <property type="protein sequence ID" value="KAK1763930.1"/>
    <property type="molecule type" value="Genomic_DNA"/>
</dbReference>
<dbReference type="SUPFAM" id="SSF81338">
    <property type="entry name" value="Aquaporin-like"/>
    <property type="match status" value="1"/>
</dbReference>
<feature type="transmembrane region" description="Helical" evidence="12">
    <location>
        <begin position="276"/>
        <end position="301"/>
    </location>
</feature>
<evidence type="ECO:0000256" key="8">
    <source>
        <dbReference type="ARBA" id="ARBA00034651"/>
    </source>
</evidence>
<dbReference type="RefSeq" id="XP_060280143.1">
    <property type="nucleotide sequence ID" value="XM_060428834.1"/>
</dbReference>
<evidence type="ECO:0000313" key="14">
    <source>
        <dbReference type="Proteomes" id="UP001244011"/>
    </source>
</evidence>
<evidence type="ECO:0000256" key="12">
    <source>
        <dbReference type="SAM" id="Phobius"/>
    </source>
</evidence>
<feature type="compositionally biased region" description="Low complexity" evidence="11">
    <location>
        <begin position="8"/>
        <end position="20"/>
    </location>
</feature>
<comment type="similarity">
    <text evidence="2 10">Belongs to the MIP/aquaporin (TC 1.A.8) family.</text>
</comment>
<dbReference type="Pfam" id="PF00230">
    <property type="entry name" value="MIP"/>
    <property type="match status" value="1"/>
</dbReference>
<dbReference type="GO" id="GO:0015254">
    <property type="term" value="F:glycerol channel activity"/>
    <property type="evidence" value="ECO:0007669"/>
    <property type="project" value="TreeGrafter"/>
</dbReference>
<dbReference type="PANTHER" id="PTHR43829:SF9">
    <property type="entry name" value="AQUAPORIN-9"/>
    <property type="match status" value="1"/>
</dbReference>
<evidence type="ECO:0000256" key="2">
    <source>
        <dbReference type="ARBA" id="ARBA00006175"/>
    </source>
</evidence>
<dbReference type="InterPro" id="IPR022357">
    <property type="entry name" value="MIP_CS"/>
</dbReference>
<dbReference type="GeneID" id="85312021"/>
<dbReference type="PRINTS" id="PR02019">
    <property type="entry name" value="AQUAPORIN7"/>
</dbReference>
<feature type="transmembrane region" description="Helical" evidence="12">
    <location>
        <begin position="138"/>
        <end position="157"/>
    </location>
</feature>
<accession>A0AAJ0BTD1</accession>
<dbReference type="NCBIfam" id="TIGR00861">
    <property type="entry name" value="MIP"/>
    <property type="match status" value="1"/>
</dbReference>
<dbReference type="InterPro" id="IPR023271">
    <property type="entry name" value="Aquaporin-like"/>
</dbReference>